<keyword evidence="5 12" id="KW-0436">Ligase</keyword>
<dbReference type="GO" id="GO:0043295">
    <property type="term" value="F:glutathione binding"/>
    <property type="evidence" value="ECO:0007669"/>
    <property type="project" value="UniProtKB-UniRule"/>
</dbReference>
<dbReference type="InterPro" id="IPR014042">
    <property type="entry name" value="Glutathione_synthase_a-hlx"/>
</dbReference>
<dbReference type="InterPro" id="IPR037013">
    <property type="entry name" value="GSH-S_sub-bd_sf"/>
</dbReference>
<evidence type="ECO:0000259" key="15">
    <source>
        <dbReference type="Pfam" id="PF03199"/>
    </source>
</evidence>
<evidence type="ECO:0000256" key="11">
    <source>
        <dbReference type="ARBA" id="ARBA00048871"/>
    </source>
</evidence>
<feature type="binding site" evidence="13">
    <location>
        <position position="232"/>
    </location>
    <ligand>
        <name>substrate</name>
    </ligand>
</feature>
<proteinExistence type="inferred from homology"/>
<dbReference type="Proteomes" id="UP000887540">
    <property type="component" value="Unplaced"/>
</dbReference>
<dbReference type="Gene3D" id="3.30.1490.80">
    <property type="match status" value="1"/>
</dbReference>
<dbReference type="AlphaFoldDB" id="A0A914DMV3"/>
<dbReference type="InterPro" id="IPR014709">
    <property type="entry name" value="Glutathione_synthase_C_euk"/>
</dbReference>
<dbReference type="Gene3D" id="3.40.50.1760">
    <property type="entry name" value="Glutathione synthase, substrate-binding domain superfamily, eukaryotic"/>
    <property type="match status" value="1"/>
</dbReference>
<comment type="similarity">
    <text evidence="2 12">Belongs to the eukaryotic GSH synthase family.</text>
</comment>
<evidence type="ECO:0000256" key="14">
    <source>
        <dbReference type="PIRSR" id="PIRSR001558-2"/>
    </source>
</evidence>
<dbReference type="PANTHER" id="PTHR11130">
    <property type="entry name" value="GLUTATHIONE SYNTHETASE"/>
    <property type="match status" value="1"/>
</dbReference>
<dbReference type="InterPro" id="IPR004887">
    <property type="entry name" value="GSH_synth_subst-bd"/>
</dbReference>
<keyword evidence="6 12" id="KW-0317">Glutathione biosynthesis</keyword>
<name>A0A914DMV3_9BILA</name>
<dbReference type="InterPro" id="IPR014049">
    <property type="entry name" value="Glutathione_synthase_N_euk"/>
</dbReference>
<dbReference type="InterPro" id="IPR005615">
    <property type="entry name" value="Glutathione_synthase"/>
</dbReference>
<dbReference type="GO" id="GO:0004363">
    <property type="term" value="F:glutathione synthase activity"/>
    <property type="evidence" value="ECO:0007669"/>
    <property type="project" value="UniProtKB-UniRule"/>
</dbReference>
<evidence type="ECO:0000313" key="17">
    <source>
        <dbReference type="WBParaSite" id="ACRNAN_scaffold302.g21306.t1"/>
    </source>
</evidence>
<feature type="binding site" evidence="14">
    <location>
        <position position="156"/>
    </location>
    <ligand>
        <name>Mg(2+)</name>
        <dbReference type="ChEBI" id="CHEBI:18420"/>
    </ligand>
</feature>
<feature type="binding site" evidence="13">
    <location>
        <position position="136"/>
    </location>
    <ligand>
        <name>substrate</name>
    </ligand>
</feature>
<feature type="binding site" evidence="13">
    <location>
        <position position="471"/>
    </location>
    <ligand>
        <name>ATP</name>
        <dbReference type="ChEBI" id="CHEBI:30616"/>
    </ligand>
</feature>
<dbReference type="PIRSF" id="PIRSF001558">
    <property type="entry name" value="GSHase"/>
    <property type="match status" value="1"/>
</dbReference>
<evidence type="ECO:0000256" key="9">
    <source>
        <dbReference type="ARBA" id="ARBA00022840"/>
    </source>
</evidence>
<comment type="pathway">
    <text evidence="1 12">Sulfur metabolism; glutathione biosynthesis; glutathione from L-cysteine and L-glutamate: step 2/2.</text>
</comment>
<keyword evidence="7 12" id="KW-0479">Metal-binding</keyword>
<feature type="binding site" evidence="13">
    <location>
        <position position="477"/>
    </location>
    <ligand>
        <name>ATP</name>
        <dbReference type="ChEBI" id="CHEBI:30616"/>
    </ligand>
</feature>
<dbReference type="GO" id="GO:0005829">
    <property type="term" value="C:cytosol"/>
    <property type="evidence" value="ECO:0007669"/>
    <property type="project" value="TreeGrafter"/>
</dbReference>
<keyword evidence="16" id="KW-1185">Reference proteome</keyword>
<evidence type="ECO:0000256" key="2">
    <source>
        <dbReference type="ARBA" id="ARBA00010385"/>
    </source>
</evidence>
<evidence type="ECO:0000313" key="16">
    <source>
        <dbReference type="Proteomes" id="UP000887540"/>
    </source>
</evidence>
<dbReference type="GO" id="GO:0005524">
    <property type="term" value="F:ATP binding"/>
    <property type="evidence" value="ECO:0007669"/>
    <property type="project" value="UniProtKB-UniRule"/>
</dbReference>
<dbReference type="Gene3D" id="1.10.1080.10">
    <property type="entry name" value="Glutathione Synthetase, Chain A, domain 3"/>
    <property type="match status" value="1"/>
</dbReference>
<evidence type="ECO:0000256" key="7">
    <source>
        <dbReference type="ARBA" id="ARBA00022723"/>
    </source>
</evidence>
<organism evidence="16 17">
    <name type="scientific">Acrobeloides nanus</name>
    <dbReference type="NCBI Taxonomy" id="290746"/>
    <lineage>
        <taxon>Eukaryota</taxon>
        <taxon>Metazoa</taxon>
        <taxon>Ecdysozoa</taxon>
        <taxon>Nematoda</taxon>
        <taxon>Chromadorea</taxon>
        <taxon>Rhabditida</taxon>
        <taxon>Tylenchina</taxon>
        <taxon>Cephalobomorpha</taxon>
        <taxon>Cephaloboidea</taxon>
        <taxon>Cephalobidae</taxon>
        <taxon>Acrobeloides</taxon>
    </lineage>
</organism>
<dbReference type="SUPFAM" id="SSF56059">
    <property type="entry name" value="Glutathione synthetase ATP-binding domain-like"/>
    <property type="match status" value="1"/>
</dbReference>
<evidence type="ECO:0000256" key="4">
    <source>
        <dbReference type="ARBA" id="ARBA00020821"/>
    </source>
</evidence>
<evidence type="ECO:0000256" key="3">
    <source>
        <dbReference type="ARBA" id="ARBA00012214"/>
    </source>
</evidence>
<evidence type="ECO:0000256" key="10">
    <source>
        <dbReference type="ARBA" id="ARBA00022842"/>
    </source>
</evidence>
<sequence length="493" mass="56134">MSNKQLNSTNGQIDQTYIEKYVKSEDLKFLVDNALDYAIITGFMQKAHSNHSNGFFQIRPFTLLPTPFPRKLFDQAKAVQMAMNILYFRVSWDYKFLMDSHKDVIKTNSFIRKLCELMTQVWGEGVKQKKSVLLQRADYLAGVYDGGLKLKQVEVNNISAGSAGMTIRITKLHRNLLSKIGLDSESIDKHHPENDAIRSQDMAMIQAWIEFDDPKAVVLFIVEDPNEVNMDQRDAEYSLEDMSNDKIVVVLMSLEECSFRLSLSERFELMLDNKKKVAVVYFRAGYIPSHYPTNETWEARLIIERSIAIKCPCIGLQLANTKKVQQKLSEPEVLEYFLSDMPYLIDEIRKTFAKMWGLENNDQTTEIAIQDAIVNPNNYVLKPQWEGGGGNIFGDELAMKLKTMSADERAAFILMEKIPAIVQRNYLVHPLQTVCKENLISELGIYGSLFGNGETKEVYANLTTGYLLRSKYASSNEGGLSMGTAVMDTPFLY</sequence>
<dbReference type="Gene3D" id="3.30.470.20">
    <property type="entry name" value="ATP-grasp fold, B domain"/>
    <property type="match status" value="1"/>
</dbReference>
<evidence type="ECO:0000256" key="8">
    <source>
        <dbReference type="ARBA" id="ARBA00022741"/>
    </source>
</evidence>
<dbReference type="SUPFAM" id="SSF52440">
    <property type="entry name" value="PreATP-grasp domain"/>
    <property type="match status" value="1"/>
</dbReference>
<feature type="binding site" evidence="13">
    <location>
        <position position="322"/>
    </location>
    <ligand>
        <name>ATP</name>
        <dbReference type="ChEBI" id="CHEBI:30616"/>
    </ligand>
</feature>
<dbReference type="NCBIfam" id="TIGR01986">
    <property type="entry name" value="glut_syn_euk"/>
    <property type="match status" value="1"/>
</dbReference>
<evidence type="ECO:0000256" key="12">
    <source>
        <dbReference type="PIRNR" id="PIRNR001558"/>
    </source>
</evidence>
<feature type="binding site" evidence="13">
    <location>
        <position position="469"/>
    </location>
    <ligand>
        <name>substrate</name>
    </ligand>
</feature>
<keyword evidence="10 12" id="KW-0460">Magnesium</keyword>
<dbReference type="PANTHER" id="PTHR11130:SF0">
    <property type="entry name" value="GLUTATHIONE SYNTHETASE"/>
    <property type="match status" value="1"/>
</dbReference>
<protein>
    <recommendedName>
        <fullName evidence="4 12">Glutathione synthetase</fullName>
        <shortName evidence="12">GSH-S</shortName>
        <ecNumber evidence="3 12">6.3.2.3</ecNumber>
    </recommendedName>
</protein>
<keyword evidence="8 12" id="KW-0547">Nucleotide-binding</keyword>
<comment type="cofactor">
    <cofactor evidence="12 14">
        <name>Mg(2+)</name>
        <dbReference type="ChEBI" id="CHEBI:18420"/>
    </cofactor>
    <text evidence="12 14">Binds 1 Mg(2+) ion per subunit.</text>
</comment>
<dbReference type="WBParaSite" id="ACRNAN_scaffold302.g21306.t1">
    <property type="protein sequence ID" value="ACRNAN_scaffold302.g21306.t1"/>
    <property type="gene ID" value="ACRNAN_scaffold302.g21306"/>
</dbReference>
<feature type="binding site" evidence="13">
    <location>
        <position position="442"/>
    </location>
    <ligand>
        <name>ATP</name>
        <dbReference type="ChEBI" id="CHEBI:30616"/>
    </ligand>
</feature>
<evidence type="ECO:0000256" key="13">
    <source>
        <dbReference type="PIRSR" id="PIRSR001558-1"/>
    </source>
</evidence>
<evidence type="ECO:0000256" key="6">
    <source>
        <dbReference type="ARBA" id="ARBA00022684"/>
    </source>
</evidence>
<evidence type="ECO:0000256" key="5">
    <source>
        <dbReference type="ARBA" id="ARBA00022598"/>
    </source>
</evidence>
<dbReference type="Pfam" id="PF03917">
    <property type="entry name" value="GSH_synth_ATP"/>
    <property type="match status" value="1"/>
</dbReference>
<evidence type="ECO:0000256" key="1">
    <source>
        <dbReference type="ARBA" id="ARBA00004965"/>
    </source>
</evidence>
<dbReference type="EC" id="6.3.2.3" evidence="3 12"/>
<feature type="domain" description="Glutathione synthase substrate-binding" evidence="15">
    <location>
        <begin position="216"/>
        <end position="319"/>
    </location>
</feature>
<dbReference type="GO" id="GO:0000287">
    <property type="term" value="F:magnesium ion binding"/>
    <property type="evidence" value="ECO:0007669"/>
    <property type="project" value="UniProtKB-UniRule"/>
</dbReference>
<feature type="binding site" evidence="13">
    <location>
        <begin position="382"/>
        <end position="391"/>
    </location>
    <ligand>
        <name>ATP</name>
        <dbReference type="ChEBI" id="CHEBI:30616"/>
    </ligand>
</feature>
<accession>A0A914DMV3</accession>
<feature type="binding site" evidence="14">
    <location>
        <position position="386"/>
    </location>
    <ligand>
        <name>Mg(2+)</name>
        <dbReference type="ChEBI" id="CHEBI:18420"/>
    </ligand>
</feature>
<feature type="binding site" evidence="13">
    <location>
        <begin position="415"/>
        <end position="418"/>
    </location>
    <ligand>
        <name>ATP</name>
        <dbReference type="ChEBI" id="CHEBI:30616"/>
    </ligand>
</feature>
<dbReference type="Pfam" id="PF03199">
    <property type="entry name" value="GSH_synthase"/>
    <property type="match status" value="1"/>
</dbReference>
<comment type="catalytic activity">
    <reaction evidence="11">
        <text>gamma-L-glutamyl-L-cysteine + glycine + ATP = glutathione + ADP + phosphate + H(+)</text>
        <dbReference type="Rhea" id="RHEA:13557"/>
        <dbReference type="ChEBI" id="CHEBI:15378"/>
        <dbReference type="ChEBI" id="CHEBI:30616"/>
        <dbReference type="ChEBI" id="CHEBI:43474"/>
        <dbReference type="ChEBI" id="CHEBI:57305"/>
        <dbReference type="ChEBI" id="CHEBI:57925"/>
        <dbReference type="ChEBI" id="CHEBI:58173"/>
        <dbReference type="ChEBI" id="CHEBI:456216"/>
        <dbReference type="EC" id="6.3.2.3"/>
    </reaction>
    <physiologicalReaction direction="left-to-right" evidence="11">
        <dbReference type="Rhea" id="RHEA:13558"/>
    </physiologicalReaction>
</comment>
<dbReference type="Gene3D" id="3.30.1490.50">
    <property type="match status" value="1"/>
</dbReference>
<keyword evidence="9 12" id="KW-0067">ATP-binding</keyword>
<reference evidence="17" key="1">
    <citation type="submission" date="2022-11" db="UniProtKB">
        <authorList>
            <consortium name="WormBaseParasite"/>
        </authorList>
    </citation>
    <scope>IDENTIFICATION</scope>
</reference>
<feature type="binding site" evidence="14">
    <location>
        <position position="154"/>
    </location>
    <ligand>
        <name>Mg(2+)</name>
        <dbReference type="ChEBI" id="CHEBI:18420"/>
    </ligand>
</feature>
<dbReference type="InterPro" id="IPR016185">
    <property type="entry name" value="PreATP-grasp_dom_sf"/>
</dbReference>
<feature type="binding site" evidence="13">
    <location>
        <position position="154"/>
    </location>
    <ligand>
        <name>ATP</name>
        <dbReference type="ChEBI" id="CHEBI:30616"/>
    </ligand>
</feature>